<evidence type="ECO:0000313" key="3">
    <source>
        <dbReference type="Proteomes" id="UP001152888"/>
    </source>
</evidence>
<dbReference type="PANTHER" id="PTHR46060:SF1">
    <property type="entry name" value="MARINER MOS1 TRANSPOSASE-LIKE PROTEIN"/>
    <property type="match status" value="1"/>
</dbReference>
<dbReference type="AlphaFoldDB" id="A0A9P0KX94"/>
<name>A0A9P0KX94_ACAOB</name>
<dbReference type="Gene3D" id="1.10.10.1450">
    <property type="match status" value="1"/>
</dbReference>
<evidence type="ECO:0000313" key="2">
    <source>
        <dbReference type="EMBL" id="CAH1979788.1"/>
    </source>
</evidence>
<dbReference type="Pfam" id="PF17906">
    <property type="entry name" value="HTH_48"/>
    <property type="match status" value="1"/>
</dbReference>
<sequence length="726" mass="85440">MELDLEHFRAIIYYNFQRQLSQQENLAELLSVFDNEAPHQSTICRWYGEFKRGRVSLRNEPRVGAPKTAVTQENVDAVRKLIIEYRHVIYREIEESLKISKTSIQTILHEELGVRKLVSRFIPRLLTEEQKAARVNWCQKTLDRFNSGNSKNVYSIVSSDESWIYCYEPENKRQSAVWVFQGEEKPTKVIRSRSVSKKLFATFVSKAGHIATIPLNDQITVTAYWSTTICLPKVITELRKINPEVRIILHQANASSHIAQKTRQYLTEENVELLDHPPYNFFTFPKIKNRLRGQRFQSPEEAVHAFKNAVLDLPANEWNKCFEKWFERIPWENAPSHEEMVDEPVQAEFFHKDLEEQIQRVILNMYDCLKNENPDSSQNQILNIICILTKISRSTIYRVIKRGDVVNHSFHRKRIGQKLKRIDVGFQEDIRRIIYGFYKENLVPTLEMIRDKLKDYLEDFYNYKCLDSLHCIVKLCGFQYKKLDKRMVIMESSRIVELRQEFLQKVKIYGEQKRNLIYLDETWYDTHDVVQYGWVDDSNKCILNAPWNRGKRIIILHAGSENRFIPNALLLSAKNIKESCADYHEDMTSDLFEKWIEQQHKKQDIIDFMKDKGVEIPQKSSKAILLDLIKRQKFEKEYVVDNLLQQNAHEVLRLPPYYCIFNPIDESLLATIRDAVSHIAATDLWKQCSRHIIEKENEYCVLPPVNPVVIPLQDDSSDSSEGEDDI</sequence>
<organism evidence="2 3">
    <name type="scientific">Acanthoscelides obtectus</name>
    <name type="common">Bean weevil</name>
    <name type="synonym">Bruchus obtectus</name>
    <dbReference type="NCBI Taxonomy" id="200917"/>
    <lineage>
        <taxon>Eukaryota</taxon>
        <taxon>Metazoa</taxon>
        <taxon>Ecdysozoa</taxon>
        <taxon>Arthropoda</taxon>
        <taxon>Hexapoda</taxon>
        <taxon>Insecta</taxon>
        <taxon>Pterygota</taxon>
        <taxon>Neoptera</taxon>
        <taxon>Endopterygota</taxon>
        <taxon>Coleoptera</taxon>
        <taxon>Polyphaga</taxon>
        <taxon>Cucujiformia</taxon>
        <taxon>Chrysomeloidea</taxon>
        <taxon>Chrysomelidae</taxon>
        <taxon>Bruchinae</taxon>
        <taxon>Bruchini</taxon>
        <taxon>Acanthoscelides</taxon>
    </lineage>
</organism>
<dbReference type="PANTHER" id="PTHR46060">
    <property type="entry name" value="MARINER MOS1 TRANSPOSASE-LIKE PROTEIN"/>
    <property type="match status" value="1"/>
</dbReference>
<accession>A0A9P0KX94</accession>
<protein>
    <recommendedName>
        <fullName evidence="1">Mos1 transposase HTH domain-containing protein</fullName>
    </recommendedName>
</protein>
<dbReference type="InterPro" id="IPR052709">
    <property type="entry name" value="Transposase-MT_Hybrid"/>
</dbReference>
<evidence type="ECO:0000259" key="1">
    <source>
        <dbReference type="Pfam" id="PF17906"/>
    </source>
</evidence>
<dbReference type="InterPro" id="IPR036397">
    <property type="entry name" value="RNaseH_sf"/>
</dbReference>
<dbReference type="Gene3D" id="3.30.420.10">
    <property type="entry name" value="Ribonuclease H-like superfamily/Ribonuclease H"/>
    <property type="match status" value="2"/>
</dbReference>
<feature type="domain" description="Mos1 transposase HTH" evidence="1">
    <location>
        <begin position="6"/>
        <end position="53"/>
    </location>
</feature>
<dbReference type="EMBL" id="CAKOFQ010006884">
    <property type="protein sequence ID" value="CAH1979788.1"/>
    <property type="molecule type" value="Genomic_DNA"/>
</dbReference>
<keyword evidence="3" id="KW-1185">Reference proteome</keyword>
<comment type="caution">
    <text evidence="2">The sequence shown here is derived from an EMBL/GenBank/DDBJ whole genome shotgun (WGS) entry which is preliminary data.</text>
</comment>
<dbReference type="Proteomes" id="UP001152888">
    <property type="component" value="Unassembled WGS sequence"/>
</dbReference>
<dbReference type="InterPro" id="IPR041426">
    <property type="entry name" value="Mos1_HTH"/>
</dbReference>
<reference evidence="2" key="1">
    <citation type="submission" date="2022-03" db="EMBL/GenBank/DDBJ databases">
        <authorList>
            <person name="Sayadi A."/>
        </authorList>
    </citation>
    <scope>NUCLEOTIDE SEQUENCE</scope>
</reference>
<dbReference type="OrthoDB" id="2431447at2759"/>
<dbReference type="GO" id="GO:0003676">
    <property type="term" value="F:nucleic acid binding"/>
    <property type="evidence" value="ECO:0007669"/>
    <property type="project" value="InterPro"/>
</dbReference>
<gene>
    <name evidence="2" type="ORF">ACAOBT_LOCUS13629</name>
</gene>
<proteinExistence type="predicted"/>